<dbReference type="PROSITE" id="PS50893">
    <property type="entry name" value="ABC_TRANSPORTER_2"/>
    <property type="match status" value="1"/>
</dbReference>
<evidence type="ECO:0000256" key="1">
    <source>
        <dbReference type="ARBA" id="ARBA00022741"/>
    </source>
</evidence>
<protein>
    <recommendedName>
        <fullName evidence="4">ABC transporter domain-containing protein</fullName>
    </recommendedName>
</protein>
<keyword evidence="3" id="KW-0472">Membrane</keyword>
<keyword evidence="3" id="KW-1133">Transmembrane helix</keyword>
<dbReference type="AlphaFoldDB" id="A0A7R9QB84"/>
<dbReference type="Pfam" id="PF00005">
    <property type="entry name" value="ABC_tran"/>
    <property type="match status" value="1"/>
</dbReference>
<keyword evidence="1" id="KW-0547">Nucleotide-binding</keyword>
<dbReference type="InterPro" id="IPR003439">
    <property type="entry name" value="ABC_transporter-like_ATP-bd"/>
</dbReference>
<evidence type="ECO:0000313" key="5">
    <source>
        <dbReference type="EMBL" id="CAD7639517.1"/>
    </source>
</evidence>
<evidence type="ECO:0000313" key="6">
    <source>
        <dbReference type="Proteomes" id="UP000728032"/>
    </source>
</evidence>
<dbReference type="OrthoDB" id="6150516at2759"/>
<proteinExistence type="predicted"/>
<organism evidence="5">
    <name type="scientific">Oppiella nova</name>
    <dbReference type="NCBI Taxonomy" id="334625"/>
    <lineage>
        <taxon>Eukaryota</taxon>
        <taxon>Metazoa</taxon>
        <taxon>Ecdysozoa</taxon>
        <taxon>Arthropoda</taxon>
        <taxon>Chelicerata</taxon>
        <taxon>Arachnida</taxon>
        <taxon>Acari</taxon>
        <taxon>Acariformes</taxon>
        <taxon>Sarcoptiformes</taxon>
        <taxon>Oribatida</taxon>
        <taxon>Brachypylina</taxon>
        <taxon>Oppioidea</taxon>
        <taxon>Oppiidae</taxon>
        <taxon>Oppiella</taxon>
    </lineage>
</organism>
<dbReference type="SUPFAM" id="SSF52540">
    <property type="entry name" value="P-loop containing nucleoside triphosphate hydrolases"/>
    <property type="match status" value="1"/>
</dbReference>
<gene>
    <name evidence="5" type="ORF">ONB1V03_LOCUS2023</name>
</gene>
<dbReference type="GO" id="GO:0005524">
    <property type="term" value="F:ATP binding"/>
    <property type="evidence" value="ECO:0007669"/>
    <property type="project" value="UniProtKB-KW"/>
</dbReference>
<dbReference type="EMBL" id="OC915257">
    <property type="protein sequence ID" value="CAD7639517.1"/>
    <property type="molecule type" value="Genomic_DNA"/>
</dbReference>
<feature type="non-terminal residue" evidence="5">
    <location>
        <position position="1"/>
    </location>
</feature>
<dbReference type="Proteomes" id="UP000728032">
    <property type="component" value="Unassembled WGS sequence"/>
</dbReference>
<keyword evidence="3" id="KW-0812">Transmembrane</keyword>
<keyword evidence="6" id="KW-1185">Reference proteome</keyword>
<dbReference type="EMBL" id="CAJPVJ010000432">
    <property type="protein sequence ID" value="CAG2162430.1"/>
    <property type="molecule type" value="Genomic_DNA"/>
</dbReference>
<evidence type="ECO:0000256" key="3">
    <source>
        <dbReference type="SAM" id="Phobius"/>
    </source>
</evidence>
<dbReference type="PANTHER" id="PTHR43038">
    <property type="entry name" value="ATP-BINDING CASSETTE, SUB-FAMILY H, MEMBER 1"/>
    <property type="match status" value="1"/>
</dbReference>
<reference evidence="5" key="1">
    <citation type="submission" date="2020-11" db="EMBL/GenBank/DDBJ databases">
        <authorList>
            <person name="Tran Van P."/>
        </authorList>
    </citation>
    <scope>NUCLEOTIDE SEQUENCE</scope>
</reference>
<dbReference type="SMART" id="SM00382">
    <property type="entry name" value="AAA"/>
    <property type="match status" value="1"/>
</dbReference>
<keyword evidence="2" id="KW-0067">ATP-binding</keyword>
<evidence type="ECO:0000256" key="2">
    <source>
        <dbReference type="ARBA" id="ARBA00022840"/>
    </source>
</evidence>
<accession>A0A7R9QB84</accession>
<dbReference type="InterPro" id="IPR027417">
    <property type="entry name" value="P-loop_NTPase"/>
</dbReference>
<evidence type="ECO:0000259" key="4">
    <source>
        <dbReference type="PROSITE" id="PS50893"/>
    </source>
</evidence>
<feature type="domain" description="ABC transporter" evidence="4">
    <location>
        <begin position="1"/>
        <end position="211"/>
    </location>
</feature>
<dbReference type="InterPro" id="IPR003593">
    <property type="entry name" value="AAA+_ATPase"/>
</dbReference>
<dbReference type="GO" id="GO:0016887">
    <property type="term" value="F:ATP hydrolysis activity"/>
    <property type="evidence" value="ECO:0007669"/>
    <property type="project" value="InterPro"/>
</dbReference>
<sequence length="391" mass="44338">MSVPKGAIYGLLGPSGCGKTSLLKLILGLIKPRAGKIRINGKRVGHPVNKIPGIGVGFMPQELALFQEITLNESLNYFSRLYGMSDELIHSRIRFLVDFFDLPNGDCLIGTMSCGQKRRVSLCLSLVHNPPFLILDEPTVGTDPLLKEKIWEHLVELSEMEGTTIIITTHYIEEARRAHIVALMRKGRLLVEHSPQFLLNYFCAQNLEEVFLRMCGNKVAEDMPENYYESRRMDFNGNVFFSNKVLMDDEIRDQKMISSVTSMDRKHYTSKESALKSVESDGIINRFESQINATDKDYDNSTIQFYGDFTDFIIMQTLMKTLREADLKFMKEIMDTYKPGQNTAMFDPIVKFMNPPVFGTLESNFRDFVAPGLIISLVYFMAVGLTALTLG</sequence>
<feature type="transmembrane region" description="Helical" evidence="3">
    <location>
        <begin position="368"/>
        <end position="390"/>
    </location>
</feature>
<dbReference type="Gene3D" id="3.40.50.300">
    <property type="entry name" value="P-loop containing nucleotide triphosphate hydrolases"/>
    <property type="match status" value="1"/>
</dbReference>
<name>A0A7R9QB84_9ACAR</name>
<dbReference type="PANTHER" id="PTHR43038:SF3">
    <property type="entry name" value="ABC TRANSPORTER G FAMILY MEMBER 20 ISOFORM X1"/>
    <property type="match status" value="1"/>
</dbReference>